<accession>A0A078A226</accession>
<feature type="coiled-coil region" evidence="1">
    <location>
        <begin position="806"/>
        <end position="833"/>
    </location>
</feature>
<evidence type="ECO:0000256" key="1">
    <source>
        <dbReference type="SAM" id="Coils"/>
    </source>
</evidence>
<feature type="coiled-coil region" evidence="1">
    <location>
        <begin position="884"/>
        <end position="911"/>
    </location>
</feature>
<feature type="region of interest" description="Disordered" evidence="2">
    <location>
        <begin position="240"/>
        <end position="259"/>
    </location>
</feature>
<protein>
    <submittedName>
        <fullName evidence="3">Uncharacterized protein</fullName>
    </submittedName>
</protein>
<sequence length="1170" mass="135513">MFKIQTEESEDTAKPFNPTALSVFRRKKSQETTSIATDPRDAFQNTQTILNNNLMLSARSNSQMKNDSANMNQLAQIAQNINLGNHQQMTTQTRTSVGDLLKINSQNFLIGSGKMNENVLNSMSKNFPSFQHTTFEISNQNDPRMLSNQSIQVYESNRFSNNLKRGAGISFNANETAKFKLRNASQSNSNSPNRVIYYIGDGAPLINKDTNQIFDSSTQGFPYMRKKHMHKASDIQQNIDEPEDGIKGNDEDNDRGTYTEEEYIGLKPKERTLLLTVMEEKVLHMQDKVRILKQKLKQSNEEKEDYEISLKRVINTNHNLHDNLTKLVEKLQVIQNSDEQQKMHNLLRDNEQIVIKCIKYQLDCLSFFKDIVTINRDSDSKNLKMKLDKYISTEGQKLNNNIFKQDYLENKLVEIQRLLEEYNSKFDSSLLNLDQDVKSSQVQIQLEHSESQQIFQIYNSQTDGIKAFDTKMNQKLRGNISQLESEVKLLNGKIKEQSRIITLQNQTLDKKISNALKDLDTTKVLLSKIQKNNVELKAQVKQSHFQVGQKSQTQSSVKSTGNLSDQTSLLISKLRKGFIQIRDEVKLNIKNLRNTIKNHNPGQSNELVRSINDYNNVKGKIQVLIEGFTSDLGVKFQLDIEDLRQNMNSIDEKIKKLNLDFDKRYHSSAKKIKRTEKEKVELQQTLGNLQDELSILRSATTDQSIQKTFQQISIILLQGFQNDQDNILTDQQKELIRTLFGNQVSGVMQDFSRKLSDLEKYNRQLQDGDLQTKIQLRVQLTQSLKYIDDLIDLIQNFYSDNSSEIIQQYQVQKEKLLEQVKLVQIQIQNQEQKDLLGDDVAMNEFDRKLSMIDENSFFVDQSVELNKNQSVRRSGSQGGGNVRTRQYRDRIADLENKIEMLQLENLQLQKDLKKQVSVLRYQNSILEQDLANEFKIANQRLMKSKSDEKFQALIKLNNRKTQYSNQNIDKISPQILDRGMKSLLEQDKSQLQQFNQRNQQKLSINPIEVKQDSYFEQTLHFTPQMNRDSVIYDISDQGKDQKLSRILASSQRKGQKYDENPLLAPQVEEVINQYEEQNKMLQNFIYSQALYIEENLMMVKPISEKFSMMQNSNENQSNMSINSNTFMRNIGAEKRISRLGKTSADTSKSKSVTRYQIIEEDRFLNGDINI</sequence>
<keyword evidence="4" id="KW-1185">Reference proteome</keyword>
<name>A0A078A226_STYLE</name>
<dbReference type="Proteomes" id="UP000039865">
    <property type="component" value="Unassembled WGS sequence"/>
</dbReference>
<proteinExistence type="predicted"/>
<evidence type="ECO:0000313" key="4">
    <source>
        <dbReference type="Proteomes" id="UP000039865"/>
    </source>
</evidence>
<evidence type="ECO:0000256" key="2">
    <source>
        <dbReference type="SAM" id="MobiDB-lite"/>
    </source>
</evidence>
<feature type="coiled-coil region" evidence="1">
    <location>
        <begin position="473"/>
        <end position="500"/>
    </location>
</feature>
<dbReference type="EMBL" id="CCKQ01004710">
    <property type="protein sequence ID" value="CDW75867.1"/>
    <property type="molecule type" value="Genomic_DNA"/>
</dbReference>
<reference evidence="3 4" key="1">
    <citation type="submission" date="2014-06" db="EMBL/GenBank/DDBJ databases">
        <authorList>
            <person name="Swart Estienne"/>
        </authorList>
    </citation>
    <scope>NUCLEOTIDE SEQUENCE [LARGE SCALE GENOMIC DNA]</scope>
    <source>
        <strain evidence="3 4">130c</strain>
    </source>
</reference>
<feature type="coiled-coil region" evidence="1">
    <location>
        <begin position="282"/>
        <end position="316"/>
    </location>
</feature>
<evidence type="ECO:0000313" key="3">
    <source>
        <dbReference type="EMBL" id="CDW75867.1"/>
    </source>
</evidence>
<keyword evidence="1" id="KW-0175">Coiled coil</keyword>
<dbReference type="InParanoid" id="A0A078A226"/>
<dbReference type="AlphaFoldDB" id="A0A078A226"/>
<feature type="compositionally biased region" description="Basic and acidic residues" evidence="2">
    <location>
        <begin position="244"/>
        <end position="258"/>
    </location>
</feature>
<organism evidence="3 4">
    <name type="scientific">Stylonychia lemnae</name>
    <name type="common">Ciliate</name>
    <dbReference type="NCBI Taxonomy" id="5949"/>
    <lineage>
        <taxon>Eukaryota</taxon>
        <taxon>Sar</taxon>
        <taxon>Alveolata</taxon>
        <taxon>Ciliophora</taxon>
        <taxon>Intramacronucleata</taxon>
        <taxon>Spirotrichea</taxon>
        <taxon>Stichotrichia</taxon>
        <taxon>Sporadotrichida</taxon>
        <taxon>Oxytrichidae</taxon>
        <taxon>Stylonychinae</taxon>
        <taxon>Stylonychia</taxon>
    </lineage>
</organism>
<feature type="coiled-coil region" evidence="1">
    <location>
        <begin position="640"/>
        <end position="699"/>
    </location>
</feature>
<gene>
    <name evidence="3" type="primary">Contig3731.g3985</name>
    <name evidence="3" type="ORF">STYLEM_4862</name>
</gene>